<evidence type="ECO:0000313" key="4">
    <source>
        <dbReference type="Proteomes" id="UP001501391"/>
    </source>
</evidence>
<gene>
    <name evidence="3" type="ORF">GCM10009787_00130</name>
</gene>
<name>A0ABN3B9A8_9ACTN</name>
<sequence length="103" mass="10632">MTDDRCGACSYGSDELDELREHSIKTGHVPTGPTEGTSGKTKVLVGIGGGLLTVATGVLAWRYKALHSLAAGLVVQVAELAAENDYLKSASGAGKTLNGFRGR</sequence>
<dbReference type="RefSeq" id="WP_346161832.1">
    <property type="nucleotide sequence ID" value="NZ_BAAAOQ010000001.1"/>
</dbReference>
<comment type="caution">
    <text evidence="3">The sequence shown here is derived from an EMBL/GenBank/DDBJ whole genome shotgun (WGS) entry which is preliminary data.</text>
</comment>
<protein>
    <recommendedName>
        <fullName evidence="5">C2H2-type domain-containing protein</fullName>
    </recommendedName>
</protein>
<keyword evidence="4" id="KW-1185">Reference proteome</keyword>
<organism evidence="3 4">
    <name type="scientific">Streptomyces bangladeshensis</name>
    <dbReference type="NCBI Taxonomy" id="295352"/>
    <lineage>
        <taxon>Bacteria</taxon>
        <taxon>Bacillati</taxon>
        <taxon>Actinomycetota</taxon>
        <taxon>Actinomycetes</taxon>
        <taxon>Kitasatosporales</taxon>
        <taxon>Streptomycetaceae</taxon>
        <taxon>Streptomyces</taxon>
    </lineage>
</organism>
<feature type="transmembrane region" description="Helical" evidence="2">
    <location>
        <begin position="43"/>
        <end position="61"/>
    </location>
</feature>
<dbReference type="EMBL" id="BAAAOQ010000001">
    <property type="protein sequence ID" value="GAA2190582.1"/>
    <property type="molecule type" value="Genomic_DNA"/>
</dbReference>
<evidence type="ECO:0000256" key="2">
    <source>
        <dbReference type="SAM" id="Phobius"/>
    </source>
</evidence>
<evidence type="ECO:0000256" key="1">
    <source>
        <dbReference type="SAM" id="MobiDB-lite"/>
    </source>
</evidence>
<dbReference type="Proteomes" id="UP001501391">
    <property type="component" value="Unassembled WGS sequence"/>
</dbReference>
<keyword evidence="2" id="KW-1133">Transmembrane helix</keyword>
<evidence type="ECO:0008006" key="5">
    <source>
        <dbReference type="Google" id="ProtNLM"/>
    </source>
</evidence>
<keyword evidence="2" id="KW-0472">Membrane</keyword>
<evidence type="ECO:0000313" key="3">
    <source>
        <dbReference type="EMBL" id="GAA2190582.1"/>
    </source>
</evidence>
<feature type="region of interest" description="Disordered" evidence="1">
    <location>
        <begin position="20"/>
        <end position="39"/>
    </location>
</feature>
<proteinExistence type="predicted"/>
<accession>A0ABN3B9A8</accession>
<reference evidence="3 4" key="1">
    <citation type="journal article" date="2019" name="Int. J. Syst. Evol. Microbiol.">
        <title>The Global Catalogue of Microorganisms (GCM) 10K type strain sequencing project: providing services to taxonomists for standard genome sequencing and annotation.</title>
        <authorList>
            <consortium name="The Broad Institute Genomics Platform"/>
            <consortium name="The Broad Institute Genome Sequencing Center for Infectious Disease"/>
            <person name="Wu L."/>
            <person name="Ma J."/>
        </authorList>
    </citation>
    <scope>NUCLEOTIDE SEQUENCE [LARGE SCALE GENOMIC DNA]</scope>
    <source>
        <strain evidence="3 4">JCM 14924</strain>
    </source>
</reference>
<keyword evidence="2" id="KW-0812">Transmembrane</keyword>